<reference evidence="2" key="1">
    <citation type="journal article" date="2023" name="Int. J. Syst. Evol. Microbiol.">
        <title>Streptomyces meridianus sp. nov. isolated from brackish water of the Tagus estuary in Alcochete, Portugal.</title>
        <authorList>
            <person name="Santos J.D.N."/>
            <person name="Klimek D."/>
            <person name="Calusinska M."/>
            <person name="Lobo Da Cunha A."/>
            <person name="Catita J."/>
            <person name="Goncalves H."/>
            <person name="Gonzalez I."/>
            <person name="Reyes F."/>
            <person name="Lage O.M."/>
        </authorList>
    </citation>
    <scope>NUCLEOTIDE SEQUENCE</scope>
    <source>
        <strain evidence="2">MTZ3.1</strain>
    </source>
</reference>
<organism evidence="2 3">
    <name type="scientific">Streptomyces meridianus</name>
    <dbReference type="NCBI Taxonomy" id="2938945"/>
    <lineage>
        <taxon>Bacteria</taxon>
        <taxon>Bacillati</taxon>
        <taxon>Actinomycetota</taxon>
        <taxon>Actinomycetes</taxon>
        <taxon>Kitasatosporales</taxon>
        <taxon>Streptomycetaceae</taxon>
        <taxon>Streptomyces</taxon>
    </lineage>
</organism>
<feature type="signal peptide" evidence="1">
    <location>
        <begin position="1"/>
        <end position="25"/>
    </location>
</feature>
<protein>
    <submittedName>
        <fullName evidence="2">DUF6454 family protein</fullName>
    </submittedName>
</protein>
<dbReference type="RefSeq" id="WP_251411402.1">
    <property type="nucleotide sequence ID" value="NZ_JAMQGM010000016.1"/>
</dbReference>
<name>A0ABT0X3M1_9ACTN</name>
<keyword evidence="1" id="KW-0732">Signal</keyword>
<dbReference type="InterPro" id="IPR046312">
    <property type="entry name" value="DUF6454"/>
</dbReference>
<dbReference type="InterPro" id="IPR011044">
    <property type="entry name" value="Quino_amine_DH_bsu"/>
</dbReference>
<accession>A0ABT0X3M1</accession>
<dbReference type="SUPFAM" id="SSF50969">
    <property type="entry name" value="YVTN repeat-like/Quinoprotein amine dehydrogenase"/>
    <property type="match status" value="1"/>
</dbReference>
<evidence type="ECO:0000313" key="3">
    <source>
        <dbReference type="Proteomes" id="UP001167160"/>
    </source>
</evidence>
<sequence length="318" mass="34472">MRTRLALAATLSLAVIGGTTAIATATPPTPYRDGNKLTPAAQSFTKVTRDTQWKLTRKVRLDFPTYHPQGFALAGDLIFMSSVQIDEKPEKYPEPVDGYDRSTGKGVGHVLVMTREGKLVKDIVVGEGTMYHPGGIDFDGESVWVPVAEYRPNSQSIMYRIDAKSLQVREAFRHRDHVGGAVFDRSSGKVHGVGWGSRKFFTWTQKGDLLRSAANPSHLIDHQDCDYAGAGNQLCSGVTELPTADGGKYELGGLALIDPATDRIRHEVPFPHFSAAGHAVTRNPVALETQGSTLRLLAAPDDAEEASGTDLLVYEATP</sequence>
<dbReference type="Pfam" id="PF20055">
    <property type="entry name" value="DUF6454"/>
    <property type="match status" value="1"/>
</dbReference>
<dbReference type="EMBL" id="JAMQGM010000016">
    <property type="protein sequence ID" value="MCM2577123.1"/>
    <property type="molecule type" value="Genomic_DNA"/>
</dbReference>
<evidence type="ECO:0000313" key="2">
    <source>
        <dbReference type="EMBL" id="MCM2577123.1"/>
    </source>
</evidence>
<feature type="chain" id="PRO_5046155674" evidence="1">
    <location>
        <begin position="26"/>
        <end position="318"/>
    </location>
</feature>
<keyword evidence="3" id="KW-1185">Reference proteome</keyword>
<proteinExistence type="predicted"/>
<evidence type="ECO:0000256" key="1">
    <source>
        <dbReference type="SAM" id="SignalP"/>
    </source>
</evidence>
<comment type="caution">
    <text evidence="2">The sequence shown here is derived from an EMBL/GenBank/DDBJ whole genome shotgun (WGS) entry which is preliminary data.</text>
</comment>
<dbReference type="Proteomes" id="UP001167160">
    <property type="component" value="Unassembled WGS sequence"/>
</dbReference>
<gene>
    <name evidence="2" type="ORF">M1E25_07125</name>
</gene>